<evidence type="ECO:0000313" key="2">
    <source>
        <dbReference type="EMBL" id="CAL8068412.1"/>
    </source>
</evidence>
<feature type="transmembrane region" description="Helical" evidence="1">
    <location>
        <begin position="273"/>
        <end position="302"/>
    </location>
</feature>
<accession>A0ABP1PNZ0</accession>
<feature type="transmembrane region" description="Helical" evidence="1">
    <location>
        <begin position="314"/>
        <end position="336"/>
    </location>
</feature>
<dbReference type="Proteomes" id="UP001642540">
    <property type="component" value="Unassembled WGS sequence"/>
</dbReference>
<evidence type="ECO:0000256" key="1">
    <source>
        <dbReference type="SAM" id="Phobius"/>
    </source>
</evidence>
<dbReference type="EMBL" id="CAXLJM020000001">
    <property type="protein sequence ID" value="CAL8068412.1"/>
    <property type="molecule type" value="Genomic_DNA"/>
</dbReference>
<keyword evidence="3" id="KW-1185">Reference proteome</keyword>
<comment type="caution">
    <text evidence="2">The sequence shown here is derived from an EMBL/GenBank/DDBJ whole genome shotgun (WGS) entry which is preliminary data.</text>
</comment>
<keyword evidence="1" id="KW-1133">Transmembrane helix</keyword>
<reference evidence="2 3" key="1">
    <citation type="submission" date="2024-08" db="EMBL/GenBank/DDBJ databases">
        <authorList>
            <person name="Cucini C."/>
            <person name="Frati F."/>
        </authorList>
    </citation>
    <scope>NUCLEOTIDE SEQUENCE [LARGE SCALE GENOMIC DNA]</scope>
</reference>
<feature type="transmembrane region" description="Helical" evidence="1">
    <location>
        <begin position="151"/>
        <end position="176"/>
    </location>
</feature>
<sequence>MKLLKPSDPSQPSIKYFEFSGTEVFQQSFSQPATQKPAMAKWALIFTIVFATALMNYVSSQTLPVTPGCTVPPVCTVVDGVDSCTSNQAIFLLFCKYYMADNQANLKCCPGAASADVSVCKCCPKSAESCTNTAYTFAKFPSTAQNKREKYLLAILAVLVYNHVVSFILTALMIAHDSQGAIFLGNLVPEKYYVFPIPLLVGIIQCYLYLICHIIFLLSCTAIIVYSYYVTPFLTKKLRRRTKTNGTKNSFSLPKSKKIQHVYRCLQLLQANVFGVIGIFVVILNASYMLAIIFCNFVMIRYWSDLKIAAKSALLIWTIFFTGFWCTVMELGRFYFLKGTKTINSWKGGGWGDPKENKLMRKFVKSCKPIVIGYGKQFVLGRVSIIVFFRGVGRGIFRALLTTKK</sequence>
<feature type="transmembrane region" description="Helical" evidence="1">
    <location>
        <begin position="196"/>
        <end position="229"/>
    </location>
</feature>
<feature type="transmembrane region" description="Helical" evidence="1">
    <location>
        <begin position="39"/>
        <end position="58"/>
    </location>
</feature>
<organism evidence="2 3">
    <name type="scientific">Orchesella dallaii</name>
    <dbReference type="NCBI Taxonomy" id="48710"/>
    <lineage>
        <taxon>Eukaryota</taxon>
        <taxon>Metazoa</taxon>
        <taxon>Ecdysozoa</taxon>
        <taxon>Arthropoda</taxon>
        <taxon>Hexapoda</taxon>
        <taxon>Collembola</taxon>
        <taxon>Entomobryomorpha</taxon>
        <taxon>Entomobryoidea</taxon>
        <taxon>Orchesellidae</taxon>
        <taxon>Orchesellinae</taxon>
        <taxon>Orchesella</taxon>
    </lineage>
</organism>
<name>A0ABP1PNZ0_9HEXA</name>
<keyword evidence="1" id="KW-0812">Transmembrane</keyword>
<evidence type="ECO:0000313" key="3">
    <source>
        <dbReference type="Proteomes" id="UP001642540"/>
    </source>
</evidence>
<protein>
    <submittedName>
        <fullName evidence="2">Uncharacterized protein</fullName>
    </submittedName>
</protein>
<keyword evidence="1" id="KW-0472">Membrane</keyword>
<gene>
    <name evidence="2" type="ORF">ODALV1_LOCUS259</name>
</gene>
<proteinExistence type="predicted"/>